<dbReference type="PANTHER" id="PTHR22916:SF3">
    <property type="entry name" value="UDP-GLCNAC:BETAGAL BETA-1,3-N-ACETYLGLUCOSAMINYLTRANSFERASE-LIKE PROTEIN 1"/>
    <property type="match status" value="1"/>
</dbReference>
<dbReference type="PANTHER" id="PTHR22916">
    <property type="entry name" value="GLYCOSYLTRANSFERASE"/>
    <property type="match status" value="1"/>
</dbReference>
<reference evidence="2 3" key="1">
    <citation type="submission" date="2018-08" db="EMBL/GenBank/DDBJ databases">
        <title>A genome reference for cultivated species of the human gut microbiota.</title>
        <authorList>
            <person name="Zou Y."/>
            <person name="Xue W."/>
            <person name="Luo G."/>
        </authorList>
    </citation>
    <scope>NUCLEOTIDE SEQUENCE [LARGE SCALE GENOMIC DNA]</scope>
    <source>
        <strain evidence="2 3">AF12-7</strain>
    </source>
</reference>
<evidence type="ECO:0000313" key="2">
    <source>
        <dbReference type="EMBL" id="RGW33765.1"/>
    </source>
</evidence>
<name>A0A413B6A3_BACSE</name>
<accession>A0A413B6A3</accession>
<sequence length="301" mass="34763">MVKVSIVIPVYNRKNFLTVCIKSLLAQSFEDFEICLVDDGSTDGTGLLCDELAEKDTRIRVLHVQNGGATYARQKGVELATGEWVLFVDSDDTMPADALQRLFQATSEDTDIVVGFCRKKRLWGVNRLSPACYRKLLIKGRHNISATCGKLFRRTLFDEYTLRTPREIVMGEDMLMNLRLAFASSKPVRLVGGNSVYNYIQHGGNITHVFKLTADYEHIFHKERLQAIPEEEHARYIPVMIYRRLRMLRRILRCAQKDNTVGELRTSVFVKELIADIHATRYAFWRYPHWRLWRFLASAGK</sequence>
<dbReference type="GO" id="GO:0016758">
    <property type="term" value="F:hexosyltransferase activity"/>
    <property type="evidence" value="ECO:0007669"/>
    <property type="project" value="UniProtKB-ARBA"/>
</dbReference>
<dbReference type="AlphaFoldDB" id="A0A413B6A3"/>
<dbReference type="CDD" id="cd00761">
    <property type="entry name" value="Glyco_tranf_GTA_type"/>
    <property type="match status" value="1"/>
</dbReference>
<dbReference type="Proteomes" id="UP000285150">
    <property type="component" value="Unassembled WGS sequence"/>
</dbReference>
<dbReference type="SUPFAM" id="SSF53448">
    <property type="entry name" value="Nucleotide-diphospho-sugar transferases"/>
    <property type="match status" value="1"/>
</dbReference>
<protein>
    <submittedName>
        <fullName evidence="2">Glycosyltransferase family 2 protein</fullName>
    </submittedName>
</protein>
<proteinExistence type="predicted"/>
<dbReference type="EMBL" id="QSAF01000010">
    <property type="protein sequence ID" value="RGW33765.1"/>
    <property type="molecule type" value="Genomic_DNA"/>
</dbReference>
<evidence type="ECO:0000259" key="1">
    <source>
        <dbReference type="Pfam" id="PF00535"/>
    </source>
</evidence>
<dbReference type="Gene3D" id="3.90.550.10">
    <property type="entry name" value="Spore Coat Polysaccharide Biosynthesis Protein SpsA, Chain A"/>
    <property type="match status" value="1"/>
</dbReference>
<dbReference type="InterPro" id="IPR029044">
    <property type="entry name" value="Nucleotide-diphossugar_trans"/>
</dbReference>
<dbReference type="RefSeq" id="WP_117858088.1">
    <property type="nucleotide sequence ID" value="NZ_QSAF01000010.1"/>
</dbReference>
<gene>
    <name evidence="2" type="ORF">DWV77_09710</name>
</gene>
<dbReference type="InterPro" id="IPR001173">
    <property type="entry name" value="Glyco_trans_2-like"/>
</dbReference>
<evidence type="ECO:0000313" key="3">
    <source>
        <dbReference type="Proteomes" id="UP000285150"/>
    </source>
</evidence>
<feature type="domain" description="Glycosyltransferase 2-like" evidence="1">
    <location>
        <begin position="5"/>
        <end position="120"/>
    </location>
</feature>
<dbReference type="Pfam" id="PF00535">
    <property type="entry name" value="Glycos_transf_2"/>
    <property type="match status" value="1"/>
</dbReference>
<comment type="caution">
    <text evidence="2">The sequence shown here is derived from an EMBL/GenBank/DDBJ whole genome shotgun (WGS) entry which is preliminary data.</text>
</comment>
<organism evidence="2 3">
    <name type="scientific">Bacteroides stercoris</name>
    <dbReference type="NCBI Taxonomy" id="46506"/>
    <lineage>
        <taxon>Bacteria</taxon>
        <taxon>Pseudomonadati</taxon>
        <taxon>Bacteroidota</taxon>
        <taxon>Bacteroidia</taxon>
        <taxon>Bacteroidales</taxon>
        <taxon>Bacteroidaceae</taxon>
        <taxon>Bacteroides</taxon>
    </lineage>
</organism>
<keyword evidence="2" id="KW-0808">Transferase</keyword>